<feature type="domain" description="PASTA" evidence="3">
    <location>
        <begin position="264"/>
        <end position="329"/>
    </location>
</feature>
<proteinExistence type="predicted"/>
<dbReference type="EMBL" id="JADCJZ010000002">
    <property type="protein sequence ID" value="MBE5024497.1"/>
    <property type="molecule type" value="Genomic_DNA"/>
</dbReference>
<dbReference type="Gene3D" id="3.30.10.20">
    <property type="match status" value="3"/>
</dbReference>
<dbReference type="SMART" id="SM00740">
    <property type="entry name" value="PASTA"/>
    <property type="match status" value="3"/>
</dbReference>
<comment type="caution">
    <text evidence="4">The sequence shown here is derived from an EMBL/GenBank/DDBJ whole genome shotgun (WGS) entry which is preliminary data.</text>
</comment>
<keyword evidence="5" id="KW-1185">Reference proteome</keyword>
<evidence type="ECO:0000259" key="3">
    <source>
        <dbReference type="PROSITE" id="PS51178"/>
    </source>
</evidence>
<protein>
    <submittedName>
        <fullName evidence="4">PASTA domain-containing protein</fullName>
    </submittedName>
</protein>
<organism evidence="4 5">
    <name type="scientific">Thermophilibacter gallinarum</name>
    <dbReference type="NCBI Taxonomy" id="2779357"/>
    <lineage>
        <taxon>Bacteria</taxon>
        <taxon>Bacillati</taxon>
        <taxon>Actinomycetota</taxon>
        <taxon>Coriobacteriia</taxon>
        <taxon>Coriobacteriales</taxon>
        <taxon>Atopobiaceae</taxon>
        <taxon>Thermophilibacter</taxon>
    </lineage>
</organism>
<gene>
    <name evidence="4" type="ORF">INF26_06495</name>
</gene>
<accession>A0ABR9QUS0</accession>
<keyword evidence="2" id="KW-0472">Membrane</keyword>
<keyword evidence="2" id="KW-1133">Transmembrane helix</keyword>
<dbReference type="CDD" id="cd06577">
    <property type="entry name" value="PASTA_pknB"/>
    <property type="match status" value="2"/>
</dbReference>
<dbReference type="RefSeq" id="WP_193530023.1">
    <property type="nucleotide sequence ID" value="NZ_JADCJZ010000002.1"/>
</dbReference>
<sequence>MDEKNDDRTVRMSPDDLPSVDPGATRLMDDATRADATHVAPRRMADRLPSIDTPSDLPRIDDTSGRDGIDALSDPYFSPAAAPEDLTAARPVVTIESPVESLPERKRRMPRWGIALLVVLALAVAGGIAYLTYANELWGGKTVPAVVGLTEEEARAELEALGFQVEVEYRSGDENIGMVLDCTPDEGLRTDPAAGVTLVVGAERTIPDVIGMTEDAATQALYDAGATDVLVKTSNSDEEAGTAIEVSPGVGEPFVSGDQITLVIAQPYKVPDVKGLTADEALAALEEQGLKGEVSYVDSDAKKNTVVAADPGEGTEVAGGTTVKLSVSSPNPSSPTSLAEYFEATPEQLAEYLADEGFSLVYGGVYVHNGNAHAVYKGSSGDLLHITDDPETSHYEGGSKGDVLAEGAGVGGVRYAFSSDTLPSGGGRENEEGVRAVMAACGLEGLKDTCTAEDVVMPEELPEDAHFICAVGEQGGYTWAVRIGGVGDSTGVVAMIAPTSHFSGVDLSDFDGKLCDYIAYIDLFTG</sequence>
<feature type="compositionally biased region" description="Basic and acidic residues" evidence="1">
    <location>
        <begin position="27"/>
        <end position="36"/>
    </location>
</feature>
<evidence type="ECO:0000313" key="5">
    <source>
        <dbReference type="Proteomes" id="UP001194273"/>
    </source>
</evidence>
<feature type="domain" description="PASTA" evidence="3">
    <location>
        <begin position="140"/>
        <end position="202"/>
    </location>
</feature>
<dbReference type="InterPro" id="IPR005543">
    <property type="entry name" value="PASTA_dom"/>
</dbReference>
<feature type="transmembrane region" description="Helical" evidence="2">
    <location>
        <begin position="112"/>
        <end position="133"/>
    </location>
</feature>
<name>A0ABR9QUS0_9ACTN</name>
<evidence type="ECO:0000256" key="2">
    <source>
        <dbReference type="SAM" id="Phobius"/>
    </source>
</evidence>
<evidence type="ECO:0000313" key="4">
    <source>
        <dbReference type="EMBL" id="MBE5024497.1"/>
    </source>
</evidence>
<reference evidence="4 5" key="1">
    <citation type="submission" date="2020-10" db="EMBL/GenBank/DDBJ databases">
        <title>ChiBAC.</title>
        <authorList>
            <person name="Zenner C."/>
            <person name="Hitch T.C.A."/>
            <person name="Clavel T."/>
        </authorList>
    </citation>
    <scope>NUCLEOTIDE SEQUENCE [LARGE SCALE GENOMIC DNA]</scope>
    <source>
        <strain evidence="4 5">DSM 107455</strain>
    </source>
</reference>
<feature type="region of interest" description="Disordered" evidence="1">
    <location>
        <begin position="1"/>
        <end position="65"/>
    </location>
</feature>
<keyword evidence="2" id="KW-0812">Transmembrane</keyword>
<dbReference type="Proteomes" id="UP001194273">
    <property type="component" value="Unassembled WGS sequence"/>
</dbReference>
<evidence type="ECO:0000256" key="1">
    <source>
        <dbReference type="SAM" id="MobiDB-lite"/>
    </source>
</evidence>
<feature type="compositionally biased region" description="Basic and acidic residues" evidence="1">
    <location>
        <begin position="1"/>
        <end position="14"/>
    </location>
</feature>
<dbReference type="PROSITE" id="PS51178">
    <property type="entry name" value="PASTA"/>
    <property type="match status" value="2"/>
</dbReference>
<dbReference type="Pfam" id="PF03793">
    <property type="entry name" value="PASTA"/>
    <property type="match status" value="3"/>
</dbReference>